<dbReference type="PANTHER" id="PTHR46641:SF2">
    <property type="entry name" value="FMRFAMIDE RECEPTOR"/>
    <property type="match status" value="1"/>
</dbReference>
<dbReference type="PROSITE" id="PS50262">
    <property type="entry name" value="G_PROTEIN_RECEP_F1_2"/>
    <property type="match status" value="1"/>
</dbReference>
<dbReference type="Gene3D" id="1.20.1070.10">
    <property type="entry name" value="Rhodopsin 7-helix transmembrane proteins"/>
    <property type="match status" value="1"/>
</dbReference>
<feature type="transmembrane region" description="Helical" evidence="5">
    <location>
        <begin position="192"/>
        <end position="210"/>
    </location>
</feature>
<keyword evidence="3 5" id="KW-1133">Transmembrane helix</keyword>
<reference evidence="7" key="1">
    <citation type="submission" date="2021-02" db="EMBL/GenBank/DDBJ databases">
        <authorList>
            <person name="Nowell W R."/>
        </authorList>
    </citation>
    <scope>NUCLEOTIDE SEQUENCE</scope>
    <source>
        <strain evidence="7">Ploen Becks lab</strain>
    </source>
</reference>
<dbReference type="SUPFAM" id="SSF81321">
    <property type="entry name" value="Family A G protein-coupled receptor-like"/>
    <property type="match status" value="1"/>
</dbReference>
<dbReference type="GO" id="GO:0004930">
    <property type="term" value="F:G protein-coupled receptor activity"/>
    <property type="evidence" value="ECO:0007669"/>
    <property type="project" value="InterPro"/>
</dbReference>
<proteinExistence type="predicted"/>
<organism evidence="7 8">
    <name type="scientific">Brachionus calyciflorus</name>
    <dbReference type="NCBI Taxonomy" id="104777"/>
    <lineage>
        <taxon>Eukaryota</taxon>
        <taxon>Metazoa</taxon>
        <taxon>Spiralia</taxon>
        <taxon>Gnathifera</taxon>
        <taxon>Rotifera</taxon>
        <taxon>Eurotatoria</taxon>
        <taxon>Monogononta</taxon>
        <taxon>Pseudotrocha</taxon>
        <taxon>Ploima</taxon>
        <taxon>Brachionidae</taxon>
        <taxon>Brachionus</taxon>
    </lineage>
</organism>
<dbReference type="InterPro" id="IPR017452">
    <property type="entry name" value="GPCR_Rhodpsn_7TM"/>
</dbReference>
<keyword evidence="4 5" id="KW-0472">Membrane</keyword>
<dbReference type="OrthoDB" id="10470412at2759"/>
<name>A0A814DIS1_9BILA</name>
<feature type="transmembrane region" description="Helical" evidence="5">
    <location>
        <begin position="275"/>
        <end position="298"/>
    </location>
</feature>
<dbReference type="AlphaFoldDB" id="A0A814DIS1"/>
<feature type="transmembrane region" description="Helical" evidence="5">
    <location>
        <begin position="55"/>
        <end position="76"/>
    </location>
</feature>
<dbReference type="EMBL" id="CAJNOC010002825">
    <property type="protein sequence ID" value="CAF0953543.1"/>
    <property type="molecule type" value="Genomic_DNA"/>
</dbReference>
<feature type="transmembrane region" description="Helical" evidence="5">
    <location>
        <begin position="231"/>
        <end position="255"/>
    </location>
</feature>
<evidence type="ECO:0000256" key="5">
    <source>
        <dbReference type="SAM" id="Phobius"/>
    </source>
</evidence>
<evidence type="ECO:0000313" key="7">
    <source>
        <dbReference type="EMBL" id="CAF0953543.1"/>
    </source>
</evidence>
<evidence type="ECO:0000256" key="1">
    <source>
        <dbReference type="ARBA" id="ARBA00004370"/>
    </source>
</evidence>
<keyword evidence="2 5" id="KW-0812">Transmembrane</keyword>
<gene>
    <name evidence="7" type="ORF">OXX778_LOCUS14073</name>
</gene>
<feature type="transmembrane region" description="Helical" evidence="5">
    <location>
        <begin position="134"/>
        <end position="156"/>
    </location>
</feature>
<evidence type="ECO:0000256" key="4">
    <source>
        <dbReference type="ARBA" id="ARBA00023136"/>
    </source>
</evidence>
<dbReference type="Pfam" id="PF00001">
    <property type="entry name" value="7tm_1"/>
    <property type="match status" value="1"/>
</dbReference>
<accession>A0A814DIS1</accession>
<evidence type="ECO:0000313" key="8">
    <source>
        <dbReference type="Proteomes" id="UP000663879"/>
    </source>
</evidence>
<dbReference type="Proteomes" id="UP000663879">
    <property type="component" value="Unassembled WGS sequence"/>
</dbReference>
<dbReference type="PANTHER" id="PTHR46641">
    <property type="entry name" value="FMRFAMIDE RECEPTOR-RELATED"/>
    <property type="match status" value="1"/>
</dbReference>
<evidence type="ECO:0000256" key="3">
    <source>
        <dbReference type="ARBA" id="ARBA00022989"/>
    </source>
</evidence>
<dbReference type="InterPro" id="IPR052954">
    <property type="entry name" value="GPCR-Ligand_Int"/>
</dbReference>
<keyword evidence="8" id="KW-1185">Reference proteome</keyword>
<comment type="subcellular location">
    <subcellularLocation>
        <location evidence="1">Membrane</location>
    </subcellularLocation>
</comment>
<dbReference type="GO" id="GO:0016020">
    <property type="term" value="C:membrane"/>
    <property type="evidence" value="ECO:0007669"/>
    <property type="project" value="UniProtKB-SubCell"/>
</dbReference>
<evidence type="ECO:0000256" key="2">
    <source>
        <dbReference type="ARBA" id="ARBA00022692"/>
    </source>
</evidence>
<dbReference type="InterPro" id="IPR000276">
    <property type="entry name" value="GPCR_Rhodpsn"/>
</dbReference>
<comment type="caution">
    <text evidence="7">The sequence shown here is derived from an EMBL/GenBank/DDBJ whole genome shotgun (WGS) entry which is preliminary data.</text>
</comment>
<evidence type="ECO:0000259" key="6">
    <source>
        <dbReference type="PROSITE" id="PS50262"/>
    </source>
</evidence>
<sequence>MNSSYLEIFKWQIKVDQEFLFYTCTCLIPLGICLNFIQFVFLFKKKFLHSTMGMYYRLISVYNIFVLVLSWLYLISKSHSFNLNLINEIGCRLFSYFFRITYQICSWLNVLVTFDRLVFILFPTRFKILKNKAYIMGLFFSSHIFFILVNIPSLFFNFTSLSLNVSNVTYKCEQCWADHSIFLLRTITSQIVGVYIPFFLMITLNSILFIKVFKSHHRLKHQIQMGKDIHFAFTLICSNILFIILLTPYSIYIIILSTFMESETLSLSLNVYLSLFETITIAIYCINYSMSFIIQILFNKMFRKEVKMTIFKFLSILTGKQHIVHDSSTNHTLH</sequence>
<feature type="domain" description="G-protein coupled receptors family 1 profile" evidence="6">
    <location>
        <begin position="34"/>
        <end position="295"/>
    </location>
</feature>
<protein>
    <recommendedName>
        <fullName evidence="6">G-protein coupled receptors family 1 profile domain-containing protein</fullName>
    </recommendedName>
</protein>
<feature type="transmembrane region" description="Helical" evidence="5">
    <location>
        <begin position="96"/>
        <end position="122"/>
    </location>
</feature>
<feature type="transmembrane region" description="Helical" evidence="5">
    <location>
        <begin position="20"/>
        <end position="43"/>
    </location>
</feature>